<feature type="compositionally biased region" description="Low complexity" evidence="1">
    <location>
        <begin position="141"/>
        <end position="154"/>
    </location>
</feature>
<dbReference type="CDD" id="cd05379">
    <property type="entry name" value="CAP_bacterial"/>
    <property type="match status" value="1"/>
</dbReference>
<evidence type="ECO:0000313" key="4">
    <source>
        <dbReference type="Proteomes" id="UP001526426"/>
    </source>
</evidence>
<dbReference type="RefSeq" id="WP_265263382.1">
    <property type="nucleotide sequence ID" value="NZ_JAIHOM010000018.1"/>
</dbReference>
<dbReference type="EMBL" id="JAIHOM010000018">
    <property type="protein sequence ID" value="MCW6035672.1"/>
    <property type="molecule type" value="Genomic_DNA"/>
</dbReference>
<evidence type="ECO:0000259" key="2">
    <source>
        <dbReference type="Pfam" id="PF00188"/>
    </source>
</evidence>
<evidence type="ECO:0000313" key="3">
    <source>
        <dbReference type="EMBL" id="MCW6035672.1"/>
    </source>
</evidence>
<protein>
    <submittedName>
        <fullName evidence="3">CAP domain-containing protein</fullName>
    </submittedName>
</protein>
<dbReference type="Gene3D" id="3.40.33.10">
    <property type="entry name" value="CAP"/>
    <property type="match status" value="1"/>
</dbReference>
<comment type="caution">
    <text evidence="3">The sequence shown here is derived from an EMBL/GenBank/DDBJ whole genome shotgun (WGS) entry which is preliminary data.</text>
</comment>
<keyword evidence="4" id="KW-1185">Reference proteome</keyword>
<gene>
    <name evidence="3" type="ORF">K4A83_05215</name>
</gene>
<dbReference type="Pfam" id="PF00188">
    <property type="entry name" value="CAP"/>
    <property type="match status" value="1"/>
</dbReference>
<dbReference type="InterPro" id="IPR014044">
    <property type="entry name" value="CAP_dom"/>
</dbReference>
<sequence length="374" mass="41127">MHRIQLYAIALLSGLTVVIPLTTPLLAASNSSSLEPQTPVRVSQTPPGVAAPELSPFETRVWREINSLRTNPSAYADWLESQRVHFNGNLLEIPGEPTITTQEGVDALDEAIRFLREARPLLPLQLSPGMSKAAQDHVEDQGQTGQTGHTGSDGSAFFERLSRYGLVNGPAAENITYGEESARIMVMRLILDDGLPQRTQRNNLFNIDFKFMGLACGSHPTLTNMCTINLAGAYQEQTVATPPQTPPETPPTTPSDPDTTPTPPTSTSAGVILIQEGVLQDGDPMYEDGSLYHEHRFRGEEGQAVTIRLESDEFDTFLAVLNEDGTEVLAQNDDISEDDTNSLIQMTLPYNGIYRVFVNGYHPTDRGRYRLVIY</sequence>
<proteinExistence type="predicted"/>
<feature type="compositionally biased region" description="Polar residues" evidence="1">
    <location>
        <begin position="30"/>
        <end position="46"/>
    </location>
</feature>
<feature type="region of interest" description="Disordered" evidence="1">
    <location>
        <begin position="239"/>
        <end position="268"/>
    </location>
</feature>
<dbReference type="PANTHER" id="PTHR31157:SF1">
    <property type="entry name" value="SCP DOMAIN-CONTAINING PROTEIN"/>
    <property type="match status" value="1"/>
</dbReference>
<feature type="region of interest" description="Disordered" evidence="1">
    <location>
        <begin position="30"/>
        <end position="52"/>
    </location>
</feature>
<dbReference type="Proteomes" id="UP001526426">
    <property type="component" value="Unassembled WGS sequence"/>
</dbReference>
<evidence type="ECO:0000256" key="1">
    <source>
        <dbReference type="SAM" id="MobiDB-lite"/>
    </source>
</evidence>
<reference evidence="3 4" key="1">
    <citation type="submission" date="2021-08" db="EMBL/GenBank/DDBJ databases">
        <title>Draft genome sequence of Spirulina subsalsa with high tolerance to salinity and hype-accumulation of phycocyanin.</title>
        <authorList>
            <person name="Pei H."/>
            <person name="Jiang L."/>
        </authorList>
    </citation>
    <scope>NUCLEOTIDE SEQUENCE [LARGE SCALE GENOMIC DNA]</scope>
    <source>
        <strain evidence="3 4">FACHB-351</strain>
    </source>
</reference>
<feature type="compositionally biased region" description="Pro residues" evidence="1">
    <location>
        <begin position="243"/>
        <end position="264"/>
    </location>
</feature>
<dbReference type="PANTHER" id="PTHR31157">
    <property type="entry name" value="SCP DOMAIN-CONTAINING PROTEIN"/>
    <property type="match status" value="1"/>
</dbReference>
<accession>A0ABT3L2I7</accession>
<dbReference type="Gene3D" id="2.60.120.380">
    <property type="match status" value="1"/>
</dbReference>
<feature type="domain" description="SCP" evidence="2">
    <location>
        <begin position="115"/>
        <end position="224"/>
    </location>
</feature>
<feature type="region of interest" description="Disordered" evidence="1">
    <location>
        <begin position="130"/>
        <end position="154"/>
    </location>
</feature>
<dbReference type="InterPro" id="IPR035940">
    <property type="entry name" value="CAP_sf"/>
</dbReference>
<organism evidence="3 4">
    <name type="scientific">Spirulina subsalsa FACHB-351</name>
    <dbReference type="NCBI Taxonomy" id="234711"/>
    <lineage>
        <taxon>Bacteria</taxon>
        <taxon>Bacillati</taxon>
        <taxon>Cyanobacteriota</taxon>
        <taxon>Cyanophyceae</taxon>
        <taxon>Spirulinales</taxon>
        <taxon>Spirulinaceae</taxon>
        <taxon>Spirulina</taxon>
    </lineage>
</organism>
<name>A0ABT3L2I7_9CYAN</name>